<feature type="repeat" description="ANK" evidence="7">
    <location>
        <begin position="69"/>
        <end position="101"/>
    </location>
</feature>
<reference evidence="10 11" key="1">
    <citation type="journal article" date="2014" name="PLoS ONE">
        <title>Global Analysis of Gene Expression Profiles in Physic Nut (Jatropha curcas L.) Seedlings Exposed to Salt Stress.</title>
        <authorList>
            <person name="Zhang L."/>
            <person name="Zhang C."/>
            <person name="Wu P."/>
            <person name="Chen Y."/>
            <person name="Li M."/>
            <person name="Jiang H."/>
            <person name="Wu G."/>
        </authorList>
    </citation>
    <scope>NUCLEOTIDE SEQUENCE [LARGE SCALE GENOMIC DNA]</scope>
    <source>
        <strain evidence="11">cv. GZQX0401</strain>
        <tissue evidence="10">Young leaves</tissue>
    </source>
</reference>
<dbReference type="InterPro" id="IPR002110">
    <property type="entry name" value="Ankyrin_rpt"/>
</dbReference>
<evidence type="ECO:0000256" key="2">
    <source>
        <dbReference type="ARBA" id="ARBA00022692"/>
    </source>
</evidence>
<organism evidence="10 11">
    <name type="scientific">Jatropha curcas</name>
    <name type="common">Barbados nut</name>
    <dbReference type="NCBI Taxonomy" id="180498"/>
    <lineage>
        <taxon>Eukaryota</taxon>
        <taxon>Viridiplantae</taxon>
        <taxon>Streptophyta</taxon>
        <taxon>Embryophyta</taxon>
        <taxon>Tracheophyta</taxon>
        <taxon>Spermatophyta</taxon>
        <taxon>Magnoliopsida</taxon>
        <taxon>eudicotyledons</taxon>
        <taxon>Gunneridae</taxon>
        <taxon>Pentapetalae</taxon>
        <taxon>rosids</taxon>
        <taxon>fabids</taxon>
        <taxon>Malpighiales</taxon>
        <taxon>Euphorbiaceae</taxon>
        <taxon>Crotonoideae</taxon>
        <taxon>Jatropheae</taxon>
        <taxon>Jatropha</taxon>
    </lineage>
</organism>
<evidence type="ECO:0000256" key="4">
    <source>
        <dbReference type="ARBA" id="ARBA00022989"/>
    </source>
</evidence>
<proteinExistence type="predicted"/>
<comment type="subcellular location">
    <subcellularLocation>
        <location evidence="1">Membrane</location>
        <topology evidence="1">Multi-pass membrane protein</topology>
    </subcellularLocation>
</comment>
<dbReference type="SMART" id="SM00248">
    <property type="entry name" value="ANK"/>
    <property type="match status" value="5"/>
</dbReference>
<keyword evidence="6 8" id="KW-0472">Membrane</keyword>
<evidence type="ECO:0000256" key="5">
    <source>
        <dbReference type="ARBA" id="ARBA00023043"/>
    </source>
</evidence>
<dbReference type="PANTHER" id="PTHR24186:SF37">
    <property type="entry name" value="PGG DOMAIN-CONTAINING PROTEIN"/>
    <property type="match status" value="1"/>
</dbReference>
<dbReference type="Pfam" id="PF13962">
    <property type="entry name" value="PGG"/>
    <property type="match status" value="1"/>
</dbReference>
<dbReference type="GO" id="GO:0005886">
    <property type="term" value="C:plasma membrane"/>
    <property type="evidence" value="ECO:0007669"/>
    <property type="project" value="TreeGrafter"/>
</dbReference>
<dbReference type="Gene3D" id="1.25.40.20">
    <property type="entry name" value="Ankyrin repeat-containing domain"/>
    <property type="match status" value="1"/>
</dbReference>
<evidence type="ECO:0000256" key="6">
    <source>
        <dbReference type="ARBA" id="ARBA00023136"/>
    </source>
</evidence>
<sequence>METTLSNAIASGDLTAFQSLVSEDPLALDRISFNSAENPLHMSALSGQTEIAREIVSRKPKFAWELNQDGFSPLHIASANGRLELVRLLLRVGYDLCLLKGKDGNIPLHCAVMKGRADVVKELILACPDSIKQVTAYGETALHIGVKSNQIRVFKALMEEVKKLDMMEIVNWKDKDGNTLLHLATFRKQDEIIELLIGQEATVFGVDLNAINTNGFTPKDVIDFILQIGAQYSDIRILEMFQQAKAMKAQEITRRYSNANDVNREPKLLAVATPSWNLWKELMKEIGESSNETQNALMVVAVLIATVTYQAILSPPSGFYSAESRRSPTINNIQRRTILPGEALMATDPQVFALFTVFNAIGFFASLAMISLLTSGFPLRAGLRLAILSMTATYVIAVVYMAPTEMKTVNIVVWLMGLLVVGEFARFLIWLLKKCGVLPLKKFTTACFAVRNQT</sequence>
<keyword evidence="2 8" id="KW-0812">Transmembrane</keyword>
<evidence type="ECO:0000256" key="1">
    <source>
        <dbReference type="ARBA" id="ARBA00004141"/>
    </source>
</evidence>
<dbReference type="AlphaFoldDB" id="A0A067K1G7"/>
<dbReference type="STRING" id="180498.A0A067K1G7"/>
<dbReference type="PANTHER" id="PTHR24186">
    <property type="entry name" value="PROTEIN PHOSPHATASE 1 REGULATORY SUBUNIT"/>
    <property type="match status" value="1"/>
</dbReference>
<evidence type="ECO:0000313" key="10">
    <source>
        <dbReference type="EMBL" id="KDP28883.1"/>
    </source>
</evidence>
<feature type="transmembrane region" description="Helical" evidence="8">
    <location>
        <begin position="409"/>
        <end position="432"/>
    </location>
</feature>
<evidence type="ECO:0000256" key="8">
    <source>
        <dbReference type="SAM" id="Phobius"/>
    </source>
</evidence>
<dbReference type="SUPFAM" id="SSF48403">
    <property type="entry name" value="Ankyrin repeat"/>
    <property type="match status" value="1"/>
</dbReference>
<protein>
    <recommendedName>
        <fullName evidence="9">PGG domain-containing protein</fullName>
    </recommendedName>
</protein>
<dbReference type="PROSITE" id="PS50088">
    <property type="entry name" value="ANK_REPEAT"/>
    <property type="match status" value="3"/>
</dbReference>
<name>A0A067K1G7_JATCU</name>
<dbReference type="Proteomes" id="UP000027138">
    <property type="component" value="Unassembled WGS sequence"/>
</dbReference>
<evidence type="ECO:0000259" key="9">
    <source>
        <dbReference type="Pfam" id="PF13962"/>
    </source>
</evidence>
<feature type="transmembrane region" description="Helical" evidence="8">
    <location>
        <begin position="385"/>
        <end position="403"/>
    </location>
</feature>
<feature type="transmembrane region" description="Helical" evidence="8">
    <location>
        <begin position="351"/>
        <end position="373"/>
    </location>
</feature>
<dbReference type="InterPro" id="IPR036770">
    <property type="entry name" value="Ankyrin_rpt-contain_sf"/>
</dbReference>
<evidence type="ECO:0000256" key="3">
    <source>
        <dbReference type="ARBA" id="ARBA00022737"/>
    </source>
</evidence>
<feature type="domain" description="PGG" evidence="9">
    <location>
        <begin position="290"/>
        <end position="399"/>
    </location>
</feature>
<feature type="repeat" description="ANK" evidence="7">
    <location>
        <begin position="176"/>
        <end position="208"/>
    </location>
</feature>
<accession>A0A067K1G7</accession>
<gene>
    <name evidence="10" type="ORF">JCGZ_14654</name>
</gene>
<keyword evidence="5 7" id="KW-0040">ANK repeat</keyword>
<dbReference type="PROSITE" id="PS50297">
    <property type="entry name" value="ANK_REP_REGION"/>
    <property type="match status" value="3"/>
</dbReference>
<keyword evidence="3" id="KW-0677">Repeat</keyword>
<dbReference type="InterPro" id="IPR026961">
    <property type="entry name" value="PGG_dom"/>
</dbReference>
<evidence type="ECO:0000256" key="7">
    <source>
        <dbReference type="PROSITE-ProRule" id="PRU00023"/>
    </source>
</evidence>
<dbReference type="EMBL" id="KK914782">
    <property type="protein sequence ID" value="KDP28883.1"/>
    <property type="molecule type" value="Genomic_DNA"/>
</dbReference>
<keyword evidence="4 8" id="KW-1133">Transmembrane helix</keyword>
<feature type="repeat" description="ANK" evidence="7">
    <location>
        <begin position="103"/>
        <end position="124"/>
    </location>
</feature>
<dbReference type="Pfam" id="PF00023">
    <property type="entry name" value="Ank"/>
    <property type="match status" value="1"/>
</dbReference>
<dbReference type="OrthoDB" id="674805at2759"/>
<evidence type="ECO:0000313" key="11">
    <source>
        <dbReference type="Proteomes" id="UP000027138"/>
    </source>
</evidence>
<keyword evidence="11" id="KW-1185">Reference proteome</keyword>
<dbReference type="Pfam" id="PF12796">
    <property type="entry name" value="Ank_2"/>
    <property type="match status" value="2"/>
</dbReference>